<name>A0A1W4X6E1_AGRPL</name>
<dbReference type="PANTHER" id="PTHR10554">
    <property type="entry name" value="SYNTROPHIN"/>
    <property type="match status" value="1"/>
</dbReference>
<evidence type="ECO:0000256" key="5">
    <source>
        <dbReference type="ARBA" id="ARBA00022490"/>
    </source>
</evidence>
<evidence type="ECO:0000256" key="2">
    <source>
        <dbReference type="ARBA" id="ARBA00004245"/>
    </source>
</evidence>
<sequence length="496" mass="55216">MSNNCLDGLQSPGFYGRSGILETHVRGQWYRVIVTIEEDYLTITLDDACENTTTLNGSLNNNIETPGGFSDTVDVPESVANQKRLVRVVKSENNGLGISIKGGKENKMPILVSKIFKGMAADQTEQLYVGDAILSVNGEDLREATHDEAVKALKRAGKVVELEVKYLREVTPYFRKASIISEVGWELQRGFLTGAPPLVRSPQRADTRYLPLQLCLLARGFKYPDPEGRTIELHSPDGVHSCVLRASDANEAACWFNTLHSALAILTTAALHEASRVIPDLRHIGWLLRKPRYEGNLSSSESSEELDKWSSVFAAVTDSELRFYECAPWSLEAWRAPAEAYPLIATRLVGSGKRTELPEFSIRCATAEGVVTHKLRAETHRDLAAWAKALVNGSHASAVTQKELVCRCIWKGRRCQLVIHFENGFTLLEAGTGSRTLWRYPFDRLKSSSDDGHRLLWLDFGEESSMELDLEGNPKPIVFILHNFLSAKIHRLGLQA</sequence>
<dbReference type="CDD" id="cd06801">
    <property type="entry name" value="PDZ_syntrophin-like"/>
    <property type="match status" value="1"/>
</dbReference>
<dbReference type="InterPro" id="IPR055108">
    <property type="entry name" value="Syntrophin_4th"/>
</dbReference>
<keyword evidence="10" id="KW-0965">Cell junction</keyword>
<dbReference type="SMART" id="SM00228">
    <property type="entry name" value="PDZ"/>
    <property type="match status" value="1"/>
</dbReference>
<comment type="similarity">
    <text evidence="4">Belongs to the syntrophin family.</text>
</comment>
<evidence type="ECO:0000259" key="14">
    <source>
        <dbReference type="PROSITE" id="PS50003"/>
    </source>
</evidence>
<dbReference type="GO" id="GO:0005516">
    <property type="term" value="F:calmodulin binding"/>
    <property type="evidence" value="ECO:0007669"/>
    <property type="project" value="UniProtKB-KW"/>
</dbReference>
<dbReference type="GO" id="GO:0070161">
    <property type="term" value="C:anchoring junction"/>
    <property type="evidence" value="ECO:0007669"/>
    <property type="project" value="UniProtKB-SubCell"/>
</dbReference>
<dbReference type="SUPFAM" id="SSF50156">
    <property type="entry name" value="PDZ domain-like"/>
    <property type="match status" value="1"/>
</dbReference>
<evidence type="ECO:0000256" key="1">
    <source>
        <dbReference type="ARBA" id="ARBA00004184"/>
    </source>
</evidence>
<keyword evidence="8" id="KW-0106">Calcium</keyword>
<dbReference type="FunCoup" id="A0A1W4X6E1">
    <property type="interactions" value="59"/>
</dbReference>
<keyword evidence="5" id="KW-0963">Cytoplasm</keyword>
<reference evidence="17" key="1">
    <citation type="submission" date="2025-08" db="UniProtKB">
        <authorList>
            <consortium name="RefSeq"/>
        </authorList>
    </citation>
    <scope>IDENTIFICATION</scope>
    <source>
        <tissue evidence="17">Entire body</tissue>
    </source>
</reference>
<dbReference type="Pfam" id="PF23012">
    <property type="entry name" value="Syntrophin_4th"/>
    <property type="match status" value="1"/>
</dbReference>
<dbReference type="KEGG" id="apln:108741321"/>
<dbReference type="Pfam" id="PF18012">
    <property type="entry name" value="PH_17"/>
    <property type="match status" value="1"/>
</dbReference>
<keyword evidence="12" id="KW-0009">Actin-binding</keyword>
<keyword evidence="11" id="KW-0472">Membrane</keyword>
<comment type="subcellular location">
    <subcellularLocation>
        <location evidence="3">Cell junction</location>
    </subcellularLocation>
    <subcellularLocation>
        <location evidence="2">Cytoplasm</location>
        <location evidence="2">Cytoskeleton</location>
    </subcellularLocation>
    <subcellularLocation>
        <location evidence="1">Endomembrane system</location>
        <topology evidence="1">Peripheral membrane protein</topology>
    </subcellularLocation>
</comment>
<dbReference type="GO" id="GO:0005856">
    <property type="term" value="C:cytoskeleton"/>
    <property type="evidence" value="ECO:0007669"/>
    <property type="project" value="UniProtKB-SubCell"/>
</dbReference>
<dbReference type="InterPro" id="IPR041428">
    <property type="entry name" value="PHsplit_syntrophin"/>
</dbReference>
<dbReference type="Pfam" id="PF00595">
    <property type="entry name" value="PDZ"/>
    <property type="match status" value="1"/>
</dbReference>
<dbReference type="Gene3D" id="2.30.29.30">
    <property type="entry name" value="Pleckstrin-homology domain (PH domain)/Phosphotyrosine-binding domain (PTB)"/>
    <property type="match status" value="1"/>
</dbReference>
<evidence type="ECO:0000256" key="9">
    <source>
        <dbReference type="ARBA" id="ARBA00022860"/>
    </source>
</evidence>
<dbReference type="InterPro" id="IPR011993">
    <property type="entry name" value="PH-like_dom_sf"/>
</dbReference>
<evidence type="ECO:0000256" key="3">
    <source>
        <dbReference type="ARBA" id="ARBA00004282"/>
    </source>
</evidence>
<proteinExistence type="inferred from homology"/>
<dbReference type="InterPro" id="IPR001849">
    <property type="entry name" value="PH_domain"/>
</dbReference>
<evidence type="ECO:0000256" key="6">
    <source>
        <dbReference type="ARBA" id="ARBA00022553"/>
    </source>
</evidence>
<feature type="domain" description="PH" evidence="14">
    <location>
        <begin position="290"/>
        <end position="395"/>
    </location>
</feature>
<dbReference type="InterPro" id="IPR015482">
    <property type="entry name" value="Syntrophin"/>
</dbReference>
<feature type="domain" description="PDZ" evidence="15">
    <location>
        <begin position="85"/>
        <end position="168"/>
    </location>
</feature>
<keyword evidence="6" id="KW-0597">Phosphoprotein</keyword>
<evidence type="ECO:0000256" key="7">
    <source>
        <dbReference type="ARBA" id="ARBA00022737"/>
    </source>
</evidence>
<dbReference type="OrthoDB" id="409749at2759"/>
<dbReference type="RefSeq" id="XP_018331634.1">
    <property type="nucleotide sequence ID" value="XM_018476132.2"/>
</dbReference>
<accession>A0A1W4X6E1</accession>
<evidence type="ECO:0000256" key="10">
    <source>
        <dbReference type="ARBA" id="ARBA00022949"/>
    </source>
</evidence>
<dbReference type="InParanoid" id="A0A1W4X6E1"/>
<evidence type="ECO:0000259" key="15">
    <source>
        <dbReference type="PROSITE" id="PS50106"/>
    </source>
</evidence>
<keyword evidence="7" id="KW-0677">Repeat</keyword>
<protein>
    <submittedName>
        <fullName evidence="17">Beta-1-syntrophin</fullName>
    </submittedName>
</protein>
<dbReference type="SMART" id="SM00233">
    <property type="entry name" value="PH"/>
    <property type="match status" value="2"/>
</dbReference>
<dbReference type="PROSITE" id="PS50106">
    <property type="entry name" value="PDZ"/>
    <property type="match status" value="1"/>
</dbReference>
<dbReference type="GO" id="GO:0003779">
    <property type="term" value="F:actin binding"/>
    <property type="evidence" value="ECO:0007669"/>
    <property type="project" value="UniProtKB-KW"/>
</dbReference>
<dbReference type="GeneID" id="108741321"/>
<evidence type="ECO:0000313" key="17">
    <source>
        <dbReference type="RefSeq" id="XP_018331634.1"/>
    </source>
</evidence>
<keyword evidence="16" id="KW-1185">Reference proteome</keyword>
<keyword evidence="9" id="KW-0112">Calmodulin-binding</keyword>
<dbReference type="GO" id="GO:0012505">
    <property type="term" value="C:endomembrane system"/>
    <property type="evidence" value="ECO:0007669"/>
    <property type="project" value="UniProtKB-SubCell"/>
</dbReference>
<dbReference type="FunFam" id="2.30.42.10:FF:000052">
    <property type="entry name" value="Syntrophin beta 1"/>
    <property type="match status" value="1"/>
</dbReference>
<evidence type="ECO:0000256" key="13">
    <source>
        <dbReference type="ARBA" id="ARBA00023212"/>
    </source>
</evidence>
<evidence type="ECO:0000256" key="11">
    <source>
        <dbReference type="ARBA" id="ARBA00023136"/>
    </source>
</evidence>
<evidence type="ECO:0000256" key="12">
    <source>
        <dbReference type="ARBA" id="ARBA00023203"/>
    </source>
</evidence>
<dbReference type="PROSITE" id="PS50003">
    <property type="entry name" value="PH_DOMAIN"/>
    <property type="match status" value="1"/>
</dbReference>
<dbReference type="GO" id="GO:0005198">
    <property type="term" value="F:structural molecule activity"/>
    <property type="evidence" value="ECO:0007669"/>
    <property type="project" value="InterPro"/>
</dbReference>
<dbReference type="GO" id="GO:0016010">
    <property type="term" value="C:dystrophin-associated glycoprotein complex"/>
    <property type="evidence" value="ECO:0007669"/>
    <property type="project" value="TreeGrafter"/>
</dbReference>
<dbReference type="SUPFAM" id="SSF50729">
    <property type="entry name" value="PH domain-like"/>
    <property type="match status" value="1"/>
</dbReference>
<dbReference type="CDD" id="cd01258">
    <property type="entry name" value="PHsplit_syntrophin"/>
    <property type="match status" value="1"/>
</dbReference>
<dbReference type="InterPro" id="IPR001478">
    <property type="entry name" value="PDZ"/>
</dbReference>
<organism evidence="16 17">
    <name type="scientific">Agrilus planipennis</name>
    <name type="common">Emerald ash borer</name>
    <name type="synonym">Agrilus marcopoli</name>
    <dbReference type="NCBI Taxonomy" id="224129"/>
    <lineage>
        <taxon>Eukaryota</taxon>
        <taxon>Metazoa</taxon>
        <taxon>Ecdysozoa</taxon>
        <taxon>Arthropoda</taxon>
        <taxon>Hexapoda</taxon>
        <taxon>Insecta</taxon>
        <taxon>Pterygota</taxon>
        <taxon>Neoptera</taxon>
        <taxon>Endopterygota</taxon>
        <taxon>Coleoptera</taxon>
        <taxon>Polyphaga</taxon>
        <taxon>Elateriformia</taxon>
        <taxon>Buprestoidea</taxon>
        <taxon>Buprestidae</taxon>
        <taxon>Agrilinae</taxon>
        <taxon>Agrilus</taxon>
    </lineage>
</organism>
<evidence type="ECO:0000313" key="16">
    <source>
        <dbReference type="Proteomes" id="UP000192223"/>
    </source>
</evidence>
<dbReference type="InterPro" id="IPR036034">
    <property type="entry name" value="PDZ_sf"/>
</dbReference>
<evidence type="ECO:0000256" key="8">
    <source>
        <dbReference type="ARBA" id="ARBA00022837"/>
    </source>
</evidence>
<dbReference type="STRING" id="224129.A0A1W4X6E1"/>
<dbReference type="PANTHER" id="PTHR10554:SF12">
    <property type="entry name" value="IP02644P"/>
    <property type="match status" value="1"/>
</dbReference>
<gene>
    <name evidence="17" type="primary">LOC108741321</name>
</gene>
<dbReference type="Gene3D" id="2.30.42.10">
    <property type="match status" value="1"/>
</dbReference>
<dbReference type="Proteomes" id="UP000192223">
    <property type="component" value="Unplaced"/>
</dbReference>
<dbReference type="AlphaFoldDB" id="A0A1W4X6E1"/>
<keyword evidence="13" id="KW-0206">Cytoskeleton</keyword>
<evidence type="ECO:0000256" key="4">
    <source>
        <dbReference type="ARBA" id="ARBA00010798"/>
    </source>
</evidence>